<dbReference type="PANTHER" id="PTHR13620">
    <property type="entry name" value="3-5 EXONUCLEASE"/>
    <property type="match status" value="1"/>
</dbReference>
<reference evidence="6" key="1">
    <citation type="submission" date="2023-08" db="EMBL/GenBank/DDBJ databases">
        <authorList>
            <person name="Alioto T."/>
            <person name="Alioto T."/>
            <person name="Gomez Garrido J."/>
        </authorList>
    </citation>
    <scope>NUCLEOTIDE SEQUENCE</scope>
</reference>
<dbReference type="GO" id="GO:0008408">
    <property type="term" value="F:3'-5' exonuclease activity"/>
    <property type="evidence" value="ECO:0007669"/>
    <property type="project" value="InterPro"/>
</dbReference>
<evidence type="ECO:0000313" key="7">
    <source>
        <dbReference type="Proteomes" id="UP001162480"/>
    </source>
</evidence>
<evidence type="ECO:0000256" key="3">
    <source>
        <dbReference type="ARBA" id="ARBA00022839"/>
    </source>
</evidence>
<feature type="domain" description="3'-5' exonuclease" evidence="5">
    <location>
        <begin position="61"/>
        <end position="242"/>
    </location>
</feature>
<dbReference type="GO" id="GO:0005634">
    <property type="term" value="C:nucleus"/>
    <property type="evidence" value="ECO:0007669"/>
    <property type="project" value="TreeGrafter"/>
</dbReference>
<dbReference type="GO" id="GO:0005737">
    <property type="term" value="C:cytoplasm"/>
    <property type="evidence" value="ECO:0007669"/>
    <property type="project" value="TreeGrafter"/>
</dbReference>
<dbReference type="SMART" id="SM00474">
    <property type="entry name" value="35EXOc"/>
    <property type="match status" value="1"/>
</dbReference>
<evidence type="ECO:0000256" key="4">
    <source>
        <dbReference type="SAM" id="MobiDB-lite"/>
    </source>
</evidence>
<sequence>MVNFYRQTSNYLCNQVFNRPLDAFLVKMVGFLLRKIYSFLMKAPRELLMEKHVVLPPMDIKIVCTHSEWNSVYRTLLEQCESIPVLGLDAEWITRFGRRYPVSLLQLAGKDGLCVLIRLNLLPKPFPSSLKSLLADSSILKIGVGISVDVGNLRIDHDLHIRGYLDLRNVLPFIPTQYSVTSYSLMNLAKAIINVDMFKDKSITLSNWESEELTKEQMHYAALDALVGVTIFLQLMMTKLNQQKQHFLKFHSTSDKDIREAMLTILPGIIDCKTPDQKTRKLMKLPENKSTFTKKDSLRAHSLRAYNLRRNPLYDNCQLLAPDNQILCTCDSRKAKWYLYKGLGELVSENPMVIRLNFEPSGRPLNEEGYYQQEKENICVVCGKPENYLRKNIIPHEYRKYFPSIMKDHVSHDILLMCPTCHQKACASDVTLRQKLAEECDAPLTAGTVNKSLIDVDLAKIRSAAKALMTNSHKIPDHRLKELHEFLKTSLGVDELTVDVLQKSVTMDVKVSNPDYSPHGHQVVEHMKRTKKLLEFQLRWRQHFIDTMNPAYLPAKWAIDHNHKHLAPLLDEEIPKFTKRTPKTKSSKSSKSKSKK</sequence>
<dbReference type="Pfam" id="PF01612">
    <property type="entry name" value="DNA_pol_A_exo1"/>
    <property type="match status" value="1"/>
</dbReference>
<protein>
    <submittedName>
        <fullName evidence="6">3&amp;apos</fullName>
    </submittedName>
</protein>
<keyword evidence="7" id="KW-1185">Reference proteome</keyword>
<keyword evidence="1" id="KW-0540">Nuclease</keyword>
<dbReference type="InterPro" id="IPR036397">
    <property type="entry name" value="RNaseH_sf"/>
</dbReference>
<dbReference type="InterPro" id="IPR002562">
    <property type="entry name" value="3'-5'_exonuclease_dom"/>
</dbReference>
<evidence type="ECO:0000313" key="6">
    <source>
        <dbReference type="EMBL" id="CAI9739162.1"/>
    </source>
</evidence>
<dbReference type="CDD" id="cd06141">
    <property type="entry name" value="WRN_exo"/>
    <property type="match status" value="1"/>
</dbReference>
<proteinExistence type="predicted"/>
<dbReference type="SUPFAM" id="SSF53098">
    <property type="entry name" value="Ribonuclease H-like"/>
    <property type="match status" value="1"/>
</dbReference>
<evidence type="ECO:0000256" key="1">
    <source>
        <dbReference type="ARBA" id="ARBA00022722"/>
    </source>
</evidence>
<dbReference type="InterPro" id="IPR051132">
    <property type="entry name" value="3-5_Exonuclease_domain"/>
</dbReference>
<keyword evidence="3" id="KW-0269">Exonuclease</keyword>
<organism evidence="6 7">
    <name type="scientific">Octopus vulgaris</name>
    <name type="common">Common octopus</name>
    <dbReference type="NCBI Taxonomy" id="6645"/>
    <lineage>
        <taxon>Eukaryota</taxon>
        <taxon>Metazoa</taxon>
        <taxon>Spiralia</taxon>
        <taxon>Lophotrochozoa</taxon>
        <taxon>Mollusca</taxon>
        <taxon>Cephalopoda</taxon>
        <taxon>Coleoidea</taxon>
        <taxon>Octopodiformes</taxon>
        <taxon>Octopoda</taxon>
        <taxon>Incirrata</taxon>
        <taxon>Octopodidae</taxon>
        <taxon>Octopus</taxon>
    </lineage>
</organism>
<dbReference type="EMBL" id="OX597835">
    <property type="protein sequence ID" value="CAI9739162.1"/>
    <property type="molecule type" value="Genomic_DNA"/>
</dbReference>
<dbReference type="AlphaFoldDB" id="A0AA36FIT1"/>
<feature type="region of interest" description="Disordered" evidence="4">
    <location>
        <begin position="574"/>
        <end position="596"/>
    </location>
</feature>
<name>A0AA36FIT1_OCTVU</name>
<accession>A0AA36FIT1</accession>
<dbReference type="PANTHER" id="PTHR13620:SF104">
    <property type="entry name" value="EXONUCLEASE 3'-5' DOMAIN-CONTAINING PROTEIN 2"/>
    <property type="match status" value="1"/>
</dbReference>
<dbReference type="GO" id="GO:0003676">
    <property type="term" value="F:nucleic acid binding"/>
    <property type="evidence" value="ECO:0007669"/>
    <property type="project" value="InterPro"/>
</dbReference>
<evidence type="ECO:0000256" key="2">
    <source>
        <dbReference type="ARBA" id="ARBA00022801"/>
    </source>
</evidence>
<dbReference type="GO" id="GO:0006139">
    <property type="term" value="P:nucleobase-containing compound metabolic process"/>
    <property type="evidence" value="ECO:0007669"/>
    <property type="project" value="InterPro"/>
</dbReference>
<dbReference type="Gene3D" id="3.30.420.10">
    <property type="entry name" value="Ribonuclease H-like superfamily/Ribonuclease H"/>
    <property type="match status" value="1"/>
</dbReference>
<evidence type="ECO:0000259" key="5">
    <source>
        <dbReference type="SMART" id="SM00474"/>
    </source>
</evidence>
<dbReference type="InterPro" id="IPR012337">
    <property type="entry name" value="RNaseH-like_sf"/>
</dbReference>
<dbReference type="Proteomes" id="UP001162480">
    <property type="component" value="Chromosome 22"/>
</dbReference>
<gene>
    <name evidence="6" type="ORF">OCTVUL_1B016690</name>
</gene>
<keyword evidence="2" id="KW-0378">Hydrolase</keyword>
<feature type="compositionally biased region" description="Basic residues" evidence="4">
    <location>
        <begin position="577"/>
        <end position="596"/>
    </location>
</feature>